<proteinExistence type="predicted"/>
<protein>
    <submittedName>
        <fullName evidence="1">Uncharacterized protein</fullName>
    </submittedName>
</protein>
<reference evidence="1 2" key="1">
    <citation type="journal article" date="2022" name="bioRxiv">
        <title>Genomics of Preaxostyla Flagellates Illuminates Evolutionary Transitions and the Path Towards Mitochondrial Loss.</title>
        <authorList>
            <person name="Novak L.V.F."/>
            <person name="Treitli S.C."/>
            <person name="Pyrih J."/>
            <person name="Halakuc P."/>
            <person name="Pipaliya S.V."/>
            <person name="Vacek V."/>
            <person name="Brzon O."/>
            <person name="Soukal P."/>
            <person name="Eme L."/>
            <person name="Dacks J.B."/>
            <person name="Karnkowska A."/>
            <person name="Elias M."/>
            <person name="Hampl V."/>
        </authorList>
    </citation>
    <scope>NUCLEOTIDE SEQUENCE [LARGE SCALE GENOMIC DNA]</scope>
    <source>
        <strain evidence="1">NAU3</strain>
        <tissue evidence="1">Gut</tissue>
    </source>
</reference>
<organism evidence="1 2">
    <name type="scientific">Blattamonas nauphoetae</name>
    <dbReference type="NCBI Taxonomy" id="2049346"/>
    <lineage>
        <taxon>Eukaryota</taxon>
        <taxon>Metamonada</taxon>
        <taxon>Preaxostyla</taxon>
        <taxon>Oxymonadida</taxon>
        <taxon>Blattamonas</taxon>
    </lineage>
</organism>
<sequence length="325" mass="36686">MSVAETNTLICSDPSPNSNISCRTRLQTRSRHLSPHIHPLFLHQNDPSTTTVEGKKEEEDGIPRLPLFLRLSLVGIPRVGVGSIPLPDGLTVLISAEPSSHLPTHLPAVGQDSPNPAAVILSTPHLRDLSIIEYKDIVEDILTIFRSGIWLANTNTVQYICTKLGTAPHSIQDVLLHDELIPIEPSLVQLSRNPRLLSWNDEFKQMLELLTYIFDVSPFHKPTLDFICSSRVPIIFQSLLSNVEEEHVHIDILGYLYNRISEWKCTGTETWDRGRLLLQALEQEGLRDHPEQTLLHHKSSWKGIAVRNYSFRIMNTLGMNSPLPY</sequence>
<keyword evidence="2" id="KW-1185">Reference proteome</keyword>
<accession>A0ABQ9YDH1</accession>
<gene>
    <name evidence="1" type="ORF">BLNAU_3248</name>
</gene>
<evidence type="ECO:0000313" key="2">
    <source>
        <dbReference type="Proteomes" id="UP001281761"/>
    </source>
</evidence>
<comment type="caution">
    <text evidence="1">The sequence shown here is derived from an EMBL/GenBank/DDBJ whole genome shotgun (WGS) entry which is preliminary data.</text>
</comment>
<evidence type="ECO:0000313" key="1">
    <source>
        <dbReference type="EMBL" id="KAK2961811.1"/>
    </source>
</evidence>
<name>A0ABQ9YDH1_9EUKA</name>
<dbReference type="EMBL" id="JARBJD010000014">
    <property type="protein sequence ID" value="KAK2961811.1"/>
    <property type="molecule type" value="Genomic_DNA"/>
</dbReference>
<dbReference type="Proteomes" id="UP001281761">
    <property type="component" value="Unassembled WGS sequence"/>
</dbReference>